<evidence type="ECO:0000313" key="1">
    <source>
        <dbReference type="EMBL" id="OJT13877.1"/>
    </source>
</evidence>
<dbReference type="OrthoDB" id="2749067at2759"/>
<evidence type="ECO:0000313" key="2">
    <source>
        <dbReference type="Proteomes" id="UP000184267"/>
    </source>
</evidence>
<organism evidence="1 2">
    <name type="scientific">Trametes pubescens</name>
    <name type="common">White-rot fungus</name>
    <dbReference type="NCBI Taxonomy" id="154538"/>
    <lineage>
        <taxon>Eukaryota</taxon>
        <taxon>Fungi</taxon>
        <taxon>Dikarya</taxon>
        <taxon>Basidiomycota</taxon>
        <taxon>Agaricomycotina</taxon>
        <taxon>Agaricomycetes</taxon>
        <taxon>Polyporales</taxon>
        <taxon>Polyporaceae</taxon>
        <taxon>Trametes</taxon>
    </lineage>
</organism>
<proteinExistence type="predicted"/>
<protein>
    <submittedName>
        <fullName evidence="1">Uncharacterized protein</fullName>
    </submittedName>
</protein>
<sequence length="152" mass="17080">MLESGGISVPFKAQLEALSNIRLLIHMQAGGTPTPLDVEVGSVSLRRPVFTKVRAGERQAATVELNNMNDPYRSARKVVGRWRIDHIVDTYVRRPNGANMRIVPDALKRGNFVEVSVTLRTHTVVTHKRHGPVVELWMHDVVRLWSAKEAKV</sequence>
<reference evidence="1 2" key="1">
    <citation type="submission" date="2016-10" db="EMBL/GenBank/DDBJ databases">
        <title>Genome sequence of the basidiomycete white-rot fungus Trametes pubescens.</title>
        <authorList>
            <person name="Makela M.R."/>
            <person name="Granchi Z."/>
            <person name="Peng M."/>
            <person name="De Vries R.P."/>
            <person name="Grigoriev I."/>
            <person name="Riley R."/>
            <person name="Hilden K."/>
        </authorList>
    </citation>
    <scope>NUCLEOTIDE SEQUENCE [LARGE SCALE GENOMIC DNA]</scope>
    <source>
        <strain evidence="1 2">FBCC735</strain>
    </source>
</reference>
<dbReference type="EMBL" id="MNAD01000354">
    <property type="protein sequence ID" value="OJT13877.1"/>
    <property type="molecule type" value="Genomic_DNA"/>
</dbReference>
<keyword evidence="2" id="KW-1185">Reference proteome</keyword>
<comment type="caution">
    <text evidence="1">The sequence shown here is derived from an EMBL/GenBank/DDBJ whole genome shotgun (WGS) entry which is preliminary data.</text>
</comment>
<accession>A0A1M2W1Z3</accession>
<dbReference type="Proteomes" id="UP000184267">
    <property type="component" value="Unassembled WGS sequence"/>
</dbReference>
<gene>
    <name evidence="1" type="ORF">TRAPUB_9546</name>
</gene>
<dbReference type="AlphaFoldDB" id="A0A1M2W1Z3"/>
<name>A0A1M2W1Z3_TRAPU</name>